<name>A0A1Y5SJI4_9RHOB</name>
<dbReference type="AlphaFoldDB" id="A0A1Y5SJI4"/>
<evidence type="ECO:0008006" key="4">
    <source>
        <dbReference type="Google" id="ProtNLM"/>
    </source>
</evidence>
<gene>
    <name evidence="2" type="ORF">ROA7023_01590</name>
</gene>
<accession>A0A1Y5SJI4</accession>
<dbReference type="OrthoDB" id="7877350at2"/>
<proteinExistence type="predicted"/>
<feature type="region of interest" description="Disordered" evidence="1">
    <location>
        <begin position="57"/>
        <end position="88"/>
    </location>
</feature>
<organism evidence="2 3">
    <name type="scientific">Roseisalinus antarcticus</name>
    <dbReference type="NCBI Taxonomy" id="254357"/>
    <lineage>
        <taxon>Bacteria</taxon>
        <taxon>Pseudomonadati</taxon>
        <taxon>Pseudomonadota</taxon>
        <taxon>Alphaproteobacteria</taxon>
        <taxon>Rhodobacterales</taxon>
        <taxon>Roseobacteraceae</taxon>
        <taxon>Roseisalinus</taxon>
    </lineage>
</organism>
<dbReference type="Proteomes" id="UP000193900">
    <property type="component" value="Unassembled WGS sequence"/>
</dbReference>
<keyword evidence="3" id="KW-1185">Reference proteome</keyword>
<evidence type="ECO:0000313" key="3">
    <source>
        <dbReference type="Proteomes" id="UP000193900"/>
    </source>
</evidence>
<evidence type="ECO:0000256" key="1">
    <source>
        <dbReference type="SAM" id="MobiDB-lite"/>
    </source>
</evidence>
<dbReference type="EMBL" id="FWFZ01000006">
    <property type="protein sequence ID" value="SLN40561.1"/>
    <property type="molecule type" value="Genomic_DNA"/>
</dbReference>
<sequence length="88" mass="9537">MTLLIDTPPRRASLAPRHCWRWLRDKFAGHSLATRERAALDRLAGTAPHLLADIGAARDSTPRELEARGGPVTHGCRPCSRGDGVSAD</sequence>
<evidence type="ECO:0000313" key="2">
    <source>
        <dbReference type="EMBL" id="SLN40561.1"/>
    </source>
</evidence>
<dbReference type="RefSeq" id="WP_085878464.1">
    <property type="nucleotide sequence ID" value="NZ_FWFZ01000006.1"/>
</dbReference>
<reference evidence="2 3" key="1">
    <citation type="submission" date="2017-03" db="EMBL/GenBank/DDBJ databases">
        <authorList>
            <person name="Afonso C.L."/>
            <person name="Miller P.J."/>
            <person name="Scott M.A."/>
            <person name="Spackman E."/>
            <person name="Goraichik I."/>
            <person name="Dimitrov K.M."/>
            <person name="Suarez D.L."/>
            <person name="Swayne D.E."/>
        </authorList>
    </citation>
    <scope>NUCLEOTIDE SEQUENCE [LARGE SCALE GENOMIC DNA]</scope>
    <source>
        <strain evidence="2 3">CECT 7023</strain>
    </source>
</reference>
<protein>
    <recommendedName>
        <fullName evidence="4">DUF1127 domain-containing protein</fullName>
    </recommendedName>
</protein>